<accession>A0A9P4JSN3</accession>
<name>A0A9P4JSN3_9PLEO</name>
<keyword evidence="1" id="KW-0732">Signal</keyword>
<protein>
    <recommendedName>
        <fullName evidence="4">Secreted protein</fullName>
    </recommendedName>
</protein>
<evidence type="ECO:0000313" key="3">
    <source>
        <dbReference type="Proteomes" id="UP000799536"/>
    </source>
</evidence>
<reference evidence="2" key="1">
    <citation type="journal article" date="2020" name="Stud. Mycol.">
        <title>101 Dothideomycetes genomes: a test case for predicting lifestyles and emergence of pathogens.</title>
        <authorList>
            <person name="Haridas S."/>
            <person name="Albert R."/>
            <person name="Binder M."/>
            <person name="Bloem J."/>
            <person name="Labutti K."/>
            <person name="Salamov A."/>
            <person name="Andreopoulos B."/>
            <person name="Baker S."/>
            <person name="Barry K."/>
            <person name="Bills G."/>
            <person name="Bluhm B."/>
            <person name="Cannon C."/>
            <person name="Castanera R."/>
            <person name="Culley D."/>
            <person name="Daum C."/>
            <person name="Ezra D."/>
            <person name="Gonzalez J."/>
            <person name="Henrissat B."/>
            <person name="Kuo A."/>
            <person name="Liang C."/>
            <person name="Lipzen A."/>
            <person name="Lutzoni F."/>
            <person name="Magnuson J."/>
            <person name="Mondo S."/>
            <person name="Nolan M."/>
            <person name="Ohm R."/>
            <person name="Pangilinan J."/>
            <person name="Park H.-J."/>
            <person name="Ramirez L."/>
            <person name="Alfaro M."/>
            <person name="Sun H."/>
            <person name="Tritt A."/>
            <person name="Yoshinaga Y."/>
            <person name="Zwiers L.-H."/>
            <person name="Turgeon B."/>
            <person name="Goodwin S."/>
            <person name="Spatafora J."/>
            <person name="Crous P."/>
            <person name="Grigoriev I."/>
        </authorList>
    </citation>
    <scope>NUCLEOTIDE SEQUENCE</scope>
    <source>
        <strain evidence="2">ATCC 74209</strain>
    </source>
</reference>
<evidence type="ECO:0000313" key="2">
    <source>
        <dbReference type="EMBL" id="KAF2204602.1"/>
    </source>
</evidence>
<sequence>MGGLNVWSLFRSFALFLLRVFSLFHSPIHLYYTLPCSVCPVSVTYIPFNSVSWPVHNSSLLPTVEPNRLSILDYTFVCP</sequence>
<dbReference type="Proteomes" id="UP000799536">
    <property type="component" value="Unassembled WGS sequence"/>
</dbReference>
<comment type="caution">
    <text evidence="2">The sequence shown here is derived from an EMBL/GenBank/DDBJ whole genome shotgun (WGS) entry which is preliminary data.</text>
</comment>
<proteinExistence type="predicted"/>
<feature type="chain" id="PRO_5040128370" description="Secreted protein" evidence="1">
    <location>
        <begin position="23"/>
        <end position="79"/>
    </location>
</feature>
<keyword evidence="3" id="KW-1185">Reference proteome</keyword>
<evidence type="ECO:0000256" key="1">
    <source>
        <dbReference type="SAM" id="SignalP"/>
    </source>
</evidence>
<organism evidence="2 3">
    <name type="scientific">Delitschia confertaspora ATCC 74209</name>
    <dbReference type="NCBI Taxonomy" id="1513339"/>
    <lineage>
        <taxon>Eukaryota</taxon>
        <taxon>Fungi</taxon>
        <taxon>Dikarya</taxon>
        <taxon>Ascomycota</taxon>
        <taxon>Pezizomycotina</taxon>
        <taxon>Dothideomycetes</taxon>
        <taxon>Pleosporomycetidae</taxon>
        <taxon>Pleosporales</taxon>
        <taxon>Delitschiaceae</taxon>
        <taxon>Delitschia</taxon>
    </lineage>
</organism>
<dbReference type="AlphaFoldDB" id="A0A9P4JSN3"/>
<dbReference type="EMBL" id="ML993872">
    <property type="protein sequence ID" value="KAF2204602.1"/>
    <property type="molecule type" value="Genomic_DNA"/>
</dbReference>
<gene>
    <name evidence="2" type="ORF">GQ43DRAFT_140875</name>
</gene>
<feature type="signal peptide" evidence="1">
    <location>
        <begin position="1"/>
        <end position="22"/>
    </location>
</feature>
<evidence type="ECO:0008006" key="4">
    <source>
        <dbReference type="Google" id="ProtNLM"/>
    </source>
</evidence>